<dbReference type="EMBL" id="CP036313">
    <property type="protein sequence ID" value="QBH12196.1"/>
    <property type="molecule type" value="Genomic_DNA"/>
</dbReference>
<dbReference type="RefSeq" id="WP_111953536.1">
    <property type="nucleotide sequence ID" value="NZ_CP036313.1"/>
</dbReference>
<keyword evidence="4" id="KW-1185">Reference proteome</keyword>
<accession>A0A328FHZ6</accession>
<evidence type="ECO:0000313" key="4">
    <source>
        <dbReference type="Proteomes" id="UP000293902"/>
    </source>
</evidence>
<evidence type="ECO:0000313" key="3">
    <source>
        <dbReference type="Proteomes" id="UP000248798"/>
    </source>
</evidence>
<name>A0A328FHZ6_9BACT</name>
<protein>
    <recommendedName>
        <fullName evidence="5">VWA containing CoxE family protein</fullName>
    </recommendedName>
</protein>
<gene>
    <name evidence="2" type="ORF">DO021_02915</name>
    <name evidence="1" type="ORF">EYB58_04200</name>
</gene>
<dbReference type="Proteomes" id="UP000293902">
    <property type="component" value="Chromosome"/>
</dbReference>
<reference evidence="1 4" key="2">
    <citation type="submission" date="2019-02" db="EMBL/GenBank/DDBJ databases">
        <title>Complete genome sequence of Desulfobacter hydrogenophilus AcRS1.</title>
        <authorList>
            <person name="Marietou A."/>
            <person name="Lund M.B."/>
            <person name="Marshall I.P.G."/>
            <person name="Schreiber L."/>
            <person name="Jorgensen B."/>
        </authorList>
    </citation>
    <scope>NUCLEOTIDE SEQUENCE [LARGE SCALE GENOMIC DNA]</scope>
    <source>
        <strain evidence="1 4">AcRS1</strain>
    </source>
</reference>
<evidence type="ECO:0000313" key="1">
    <source>
        <dbReference type="EMBL" id="QBH12196.1"/>
    </source>
</evidence>
<organism evidence="2 3">
    <name type="scientific">Desulfobacter hydrogenophilus</name>
    <dbReference type="NCBI Taxonomy" id="2291"/>
    <lineage>
        <taxon>Bacteria</taxon>
        <taxon>Pseudomonadati</taxon>
        <taxon>Thermodesulfobacteriota</taxon>
        <taxon>Desulfobacteria</taxon>
        <taxon>Desulfobacterales</taxon>
        <taxon>Desulfobacteraceae</taxon>
        <taxon>Desulfobacter</taxon>
    </lineage>
</organism>
<evidence type="ECO:0000313" key="2">
    <source>
        <dbReference type="EMBL" id="RAM03480.1"/>
    </source>
</evidence>
<dbReference type="PANTHER" id="PTHR39338">
    <property type="entry name" value="BLL5662 PROTEIN-RELATED"/>
    <property type="match status" value="1"/>
</dbReference>
<dbReference type="OrthoDB" id="9764216at2"/>
<dbReference type="Proteomes" id="UP000248798">
    <property type="component" value="Unassembled WGS sequence"/>
</dbReference>
<dbReference type="EMBL" id="QLNI01000004">
    <property type="protein sequence ID" value="RAM03480.1"/>
    <property type="molecule type" value="Genomic_DNA"/>
</dbReference>
<evidence type="ECO:0008006" key="5">
    <source>
        <dbReference type="Google" id="ProtNLM"/>
    </source>
</evidence>
<reference evidence="2 3" key="1">
    <citation type="submission" date="2018-06" db="EMBL/GenBank/DDBJ databases">
        <title>Complete Genome Sequence of Desulfobacter hydrogenophilus (DSM3380).</title>
        <authorList>
            <person name="Marietou A."/>
            <person name="Schreiber L."/>
            <person name="Marshall I."/>
            <person name="Jorgensen B."/>
        </authorList>
    </citation>
    <scope>NUCLEOTIDE SEQUENCE [LARGE SCALE GENOMIC DNA]</scope>
    <source>
        <strain evidence="2 3">DSM 3380</strain>
    </source>
</reference>
<dbReference type="AlphaFoldDB" id="A0A328FHZ6"/>
<dbReference type="PANTHER" id="PTHR39338:SF7">
    <property type="entry name" value="BLL6692 PROTEIN"/>
    <property type="match status" value="1"/>
</dbReference>
<sequence>MFLKFFYTLKDVGIPVSPTSFLTLQKALYQGLITSLDDFYTCARAVLVKSERYFDLYDQVFAHHFDGVPLPEDEGFEIDQMARAMLDEWLKDPKRMADALNVDENALKKLNPDELIDYFKKRLQDQDGRHDGGSKWIGTGGISPVGHSGYHPGGMRVGGESRNKSAVKVANERRYKDYSTRGPLTQAKIGEALKRLRNMIPAGPKDVINVDETIRASLRNGGEIELIFDRAMKDRLKIILAIDNGGWSMDPHIQIVQTLFRYAQAQFKEVKTYFFHNTIYDYVWEDPSRYKKPKKIIDFTRLDPETRLIIVGDASMAPYELMAHDGAIHITDRGGIPSIEQLKFLTKTFKNAVWLNPISQIMWGYTHTIMAISQIFPMYELSLDGLERAVTKLMEKA</sequence>
<proteinExistence type="predicted"/>